<keyword evidence="3" id="KW-1185">Reference proteome</keyword>
<gene>
    <name evidence="2" type="ORF">ACIBP5_13890</name>
</gene>
<reference evidence="2 3" key="1">
    <citation type="submission" date="2024-10" db="EMBL/GenBank/DDBJ databases">
        <title>The Natural Products Discovery Center: Release of the First 8490 Sequenced Strains for Exploring Actinobacteria Biosynthetic Diversity.</title>
        <authorList>
            <person name="Kalkreuter E."/>
            <person name="Kautsar S.A."/>
            <person name="Yang D."/>
            <person name="Bader C.D."/>
            <person name="Teijaro C.N."/>
            <person name="Fluegel L."/>
            <person name="Davis C.M."/>
            <person name="Simpson J.R."/>
            <person name="Lauterbach L."/>
            <person name="Steele A.D."/>
            <person name="Gui C."/>
            <person name="Meng S."/>
            <person name="Li G."/>
            <person name="Viehrig K."/>
            <person name="Ye F."/>
            <person name="Su P."/>
            <person name="Kiefer A.F."/>
            <person name="Nichols A."/>
            <person name="Cepeda A.J."/>
            <person name="Yan W."/>
            <person name="Fan B."/>
            <person name="Jiang Y."/>
            <person name="Adhikari A."/>
            <person name="Zheng C.-J."/>
            <person name="Schuster L."/>
            <person name="Cowan T.M."/>
            <person name="Smanski M.J."/>
            <person name="Chevrette M.G."/>
            <person name="De Carvalho L.P.S."/>
            <person name="Shen B."/>
        </authorList>
    </citation>
    <scope>NUCLEOTIDE SEQUENCE [LARGE SCALE GENOMIC DNA]</scope>
    <source>
        <strain evidence="2 3">NPDC049503</strain>
    </source>
</reference>
<dbReference type="RefSeq" id="WP_397020823.1">
    <property type="nucleotide sequence ID" value="NZ_JBITMB010000003.1"/>
</dbReference>
<evidence type="ECO:0000256" key="1">
    <source>
        <dbReference type="SAM" id="MobiDB-lite"/>
    </source>
</evidence>
<feature type="region of interest" description="Disordered" evidence="1">
    <location>
        <begin position="155"/>
        <end position="179"/>
    </location>
</feature>
<evidence type="ECO:0000313" key="2">
    <source>
        <dbReference type="EMBL" id="MFI7441040.1"/>
    </source>
</evidence>
<dbReference type="Proteomes" id="UP001612928">
    <property type="component" value="Unassembled WGS sequence"/>
</dbReference>
<accession>A0ABW8A3H2</accession>
<evidence type="ECO:0000313" key="3">
    <source>
        <dbReference type="Proteomes" id="UP001612928"/>
    </source>
</evidence>
<proteinExistence type="predicted"/>
<comment type="caution">
    <text evidence="2">The sequence shown here is derived from an EMBL/GenBank/DDBJ whole genome shotgun (WGS) entry which is preliminary data.</text>
</comment>
<name>A0ABW8A3H2_9ACTN</name>
<sequence length="179" mass="20104">MSIPTRVVIDTNVLIVANGKASHVGAECALAAIQFLEQVEESCVVVIDSLWHILEEYEKYCSYKGQPGVGDRFFLHLHRTQADVRRVHKVDLHPDGRGSYDEIPVPLRSFDPSDHKFVATVIADERRSVIVNCADSDWREAEALLRQSDITVHEVCGSQQGNDSRPGKRRSSRPARERA</sequence>
<evidence type="ECO:0008006" key="4">
    <source>
        <dbReference type="Google" id="ProtNLM"/>
    </source>
</evidence>
<dbReference type="EMBL" id="JBITMB010000003">
    <property type="protein sequence ID" value="MFI7441040.1"/>
    <property type="molecule type" value="Genomic_DNA"/>
</dbReference>
<organism evidence="2 3">
    <name type="scientific">Nonomuraea indica</name>
    <dbReference type="NCBI Taxonomy" id="1581193"/>
    <lineage>
        <taxon>Bacteria</taxon>
        <taxon>Bacillati</taxon>
        <taxon>Actinomycetota</taxon>
        <taxon>Actinomycetes</taxon>
        <taxon>Streptosporangiales</taxon>
        <taxon>Streptosporangiaceae</taxon>
        <taxon>Nonomuraea</taxon>
    </lineage>
</organism>
<protein>
    <recommendedName>
        <fullName evidence="4">PIN domain-containing protein</fullName>
    </recommendedName>
</protein>